<accession>A0A445G436</accession>
<gene>
    <name evidence="11" type="ORF">D0Y65_045272</name>
</gene>
<evidence type="ECO:0000256" key="3">
    <source>
        <dbReference type="ARBA" id="ARBA00004502"/>
    </source>
</evidence>
<comment type="subcellular location">
    <subcellularLocation>
        <location evidence="3">Lipid droplet</location>
    </subcellularLocation>
    <subcellularLocation>
        <location evidence="2">Membrane</location>
        <topology evidence="2">Multi-pass membrane protein</topology>
    </subcellularLocation>
</comment>
<evidence type="ECO:0000313" key="12">
    <source>
        <dbReference type="Proteomes" id="UP000289340"/>
    </source>
</evidence>
<comment type="caution">
    <text evidence="11">The sequence shown here is derived from an EMBL/GenBank/DDBJ whole genome shotgun (WGS) entry which is preliminary data.</text>
</comment>
<dbReference type="GO" id="GO:0016020">
    <property type="term" value="C:membrane"/>
    <property type="evidence" value="ECO:0007669"/>
    <property type="project" value="UniProtKB-SubCell"/>
</dbReference>
<dbReference type="GO" id="GO:0012511">
    <property type="term" value="C:monolayer-surrounded lipid storage body"/>
    <property type="evidence" value="ECO:0007669"/>
    <property type="project" value="InterPro"/>
</dbReference>
<proteinExistence type="inferred from homology"/>
<keyword evidence="12" id="KW-1185">Reference proteome</keyword>
<protein>
    <submittedName>
        <fullName evidence="11">Oleosin 5</fullName>
    </submittedName>
</protein>
<evidence type="ECO:0000256" key="2">
    <source>
        <dbReference type="ARBA" id="ARBA00004141"/>
    </source>
</evidence>
<evidence type="ECO:0000256" key="1">
    <source>
        <dbReference type="ARBA" id="ARBA00002582"/>
    </source>
</evidence>
<keyword evidence="6 10" id="KW-0812">Transmembrane</keyword>
<sequence length="160" mass="17305">MADPQQQDNYMKRKPSNSNVLVLAALVPFGVSLLILVGLTLSATVISLTVVTPLFVIFSPVLLPAALFIALAVAGFLTSGVFGITSISSFAWLATNLRRSHSPEHPQRPRDDADRVAQKTDEAVRQAQETVHQAQKETATKAQKDISETRKAHKESVATS</sequence>
<evidence type="ECO:0000256" key="9">
    <source>
        <dbReference type="SAM" id="MobiDB-lite"/>
    </source>
</evidence>
<dbReference type="GO" id="GO:0019915">
    <property type="term" value="P:lipid storage"/>
    <property type="evidence" value="ECO:0007669"/>
    <property type="project" value="TreeGrafter"/>
</dbReference>
<dbReference type="GO" id="GO:0010344">
    <property type="term" value="P:seed oilbody biogenesis"/>
    <property type="evidence" value="ECO:0007669"/>
    <property type="project" value="TreeGrafter"/>
</dbReference>
<dbReference type="Proteomes" id="UP000289340">
    <property type="component" value="Chromosome 17"/>
</dbReference>
<evidence type="ECO:0000256" key="10">
    <source>
        <dbReference type="SAM" id="Phobius"/>
    </source>
</evidence>
<keyword evidence="5" id="KW-0551">Lipid droplet</keyword>
<name>A0A445G436_GLYSO</name>
<feature type="compositionally biased region" description="Basic and acidic residues" evidence="9">
    <location>
        <begin position="134"/>
        <end position="160"/>
    </location>
</feature>
<feature type="compositionally biased region" description="Basic and acidic residues" evidence="9">
    <location>
        <begin position="101"/>
        <end position="124"/>
    </location>
</feature>
<evidence type="ECO:0000313" key="11">
    <source>
        <dbReference type="EMBL" id="RZB55935.1"/>
    </source>
</evidence>
<feature type="transmembrane region" description="Helical" evidence="10">
    <location>
        <begin position="66"/>
        <end position="93"/>
    </location>
</feature>
<dbReference type="Pfam" id="PF01277">
    <property type="entry name" value="Oleosin"/>
    <property type="match status" value="1"/>
</dbReference>
<evidence type="ECO:0000256" key="6">
    <source>
        <dbReference type="ARBA" id="ARBA00022692"/>
    </source>
</evidence>
<dbReference type="PANTHER" id="PTHR33203">
    <property type="entry name" value="OLEOSIN"/>
    <property type="match status" value="1"/>
</dbReference>
<organism evidence="11 12">
    <name type="scientific">Glycine soja</name>
    <name type="common">Wild soybean</name>
    <dbReference type="NCBI Taxonomy" id="3848"/>
    <lineage>
        <taxon>Eukaryota</taxon>
        <taxon>Viridiplantae</taxon>
        <taxon>Streptophyta</taxon>
        <taxon>Embryophyta</taxon>
        <taxon>Tracheophyta</taxon>
        <taxon>Spermatophyta</taxon>
        <taxon>Magnoliopsida</taxon>
        <taxon>eudicotyledons</taxon>
        <taxon>Gunneridae</taxon>
        <taxon>Pentapetalae</taxon>
        <taxon>rosids</taxon>
        <taxon>fabids</taxon>
        <taxon>Fabales</taxon>
        <taxon>Fabaceae</taxon>
        <taxon>Papilionoideae</taxon>
        <taxon>50 kb inversion clade</taxon>
        <taxon>NPAAA clade</taxon>
        <taxon>indigoferoid/millettioid clade</taxon>
        <taxon>Phaseoleae</taxon>
        <taxon>Glycine</taxon>
        <taxon>Glycine subgen. Soja</taxon>
    </lineage>
</organism>
<keyword evidence="8 10" id="KW-0472">Membrane</keyword>
<comment type="function">
    <text evidence="1">May have a structural role to stabilize the lipid body during desiccation of the seed by preventing coalescence of the oil. Probably interacts with both lipid and phospholipid moieties of lipid bodies. May also provide recognition signals for specific lipase anchorage in lipolysis during seedling growth.</text>
</comment>
<dbReference type="Gramene" id="XM_028354140.1">
    <property type="protein sequence ID" value="XP_028209941.1"/>
    <property type="gene ID" value="LOC114392885"/>
</dbReference>
<comment type="similarity">
    <text evidence="4">Belongs to the oleosin family.</text>
</comment>
<evidence type="ECO:0000256" key="7">
    <source>
        <dbReference type="ARBA" id="ARBA00022989"/>
    </source>
</evidence>
<keyword evidence="7 10" id="KW-1133">Transmembrane helix</keyword>
<evidence type="ECO:0000256" key="4">
    <source>
        <dbReference type="ARBA" id="ARBA00010858"/>
    </source>
</evidence>
<reference evidence="11 12" key="1">
    <citation type="submission" date="2018-09" db="EMBL/GenBank/DDBJ databases">
        <title>A high-quality reference genome of wild soybean provides a powerful tool to mine soybean genomes.</title>
        <authorList>
            <person name="Xie M."/>
            <person name="Chung C.Y.L."/>
            <person name="Li M.-W."/>
            <person name="Wong F.-L."/>
            <person name="Chan T.-F."/>
            <person name="Lam H.-M."/>
        </authorList>
    </citation>
    <scope>NUCLEOTIDE SEQUENCE [LARGE SCALE GENOMIC DNA]</scope>
    <source>
        <strain evidence="12">cv. W05</strain>
        <tissue evidence="11">Hypocotyl of etiolated seedlings</tissue>
    </source>
</reference>
<dbReference type="AlphaFoldDB" id="A0A445G436"/>
<feature type="transmembrane region" description="Helical" evidence="10">
    <location>
        <begin position="20"/>
        <end position="46"/>
    </location>
</feature>
<dbReference type="EMBL" id="QZWG01000017">
    <property type="protein sequence ID" value="RZB55935.1"/>
    <property type="molecule type" value="Genomic_DNA"/>
</dbReference>
<feature type="region of interest" description="Disordered" evidence="9">
    <location>
        <begin position="99"/>
        <end position="160"/>
    </location>
</feature>
<evidence type="ECO:0000256" key="5">
    <source>
        <dbReference type="ARBA" id="ARBA00022677"/>
    </source>
</evidence>
<dbReference type="PANTHER" id="PTHR33203:SF44">
    <property type="entry name" value="OLEOSIN 20.3 KDA"/>
    <property type="match status" value="1"/>
</dbReference>
<evidence type="ECO:0000256" key="8">
    <source>
        <dbReference type="ARBA" id="ARBA00023136"/>
    </source>
</evidence>
<dbReference type="GO" id="GO:0050826">
    <property type="term" value="P:response to freezing"/>
    <property type="evidence" value="ECO:0007669"/>
    <property type="project" value="TreeGrafter"/>
</dbReference>
<dbReference type="InterPro" id="IPR000136">
    <property type="entry name" value="Oleosin"/>
</dbReference>